<feature type="transmembrane region" description="Helical" evidence="8">
    <location>
        <begin position="6"/>
        <end position="24"/>
    </location>
</feature>
<feature type="transmembrane region" description="Helical" evidence="8">
    <location>
        <begin position="320"/>
        <end position="349"/>
    </location>
</feature>
<dbReference type="RefSeq" id="WP_404318881.1">
    <property type="nucleotide sequence ID" value="NZ_JAUIYO010000019.1"/>
</dbReference>
<dbReference type="PANTHER" id="PTHR48086">
    <property type="entry name" value="SODIUM/PROLINE SYMPORTER-RELATED"/>
    <property type="match status" value="1"/>
</dbReference>
<keyword evidence="5 8" id="KW-1133">Transmembrane helix</keyword>
<accession>A0ABW8IEB3</accession>
<feature type="transmembrane region" description="Helical" evidence="8">
    <location>
        <begin position="191"/>
        <end position="208"/>
    </location>
</feature>
<dbReference type="InterPro" id="IPR038377">
    <property type="entry name" value="Na/Glc_symporter_sf"/>
</dbReference>
<reference evidence="9 10" key="1">
    <citation type="submission" date="2023-07" db="EMBL/GenBank/DDBJ databases">
        <title>Bacillus lucianemedeirus sp. nov, a new species isolated from an immunobiological production facility.</title>
        <authorList>
            <person name="Costa L.V."/>
            <person name="Miranda R.V.S.L."/>
            <person name="Brandao M.L.L."/>
            <person name="Reis C.M.F."/>
            <person name="Frazao A.M."/>
            <person name="Cruz F.V."/>
            <person name="Baio P.V.P."/>
            <person name="Veras J.F.C."/>
            <person name="Ramos J.N."/>
            <person name="Vieira V."/>
        </authorList>
    </citation>
    <scope>NUCLEOTIDE SEQUENCE [LARGE SCALE GENOMIC DNA]</scope>
    <source>
        <strain evidence="9 10">B190/17</strain>
    </source>
</reference>
<feature type="transmembrane region" description="Helical" evidence="8">
    <location>
        <begin position="460"/>
        <end position="479"/>
    </location>
</feature>
<dbReference type="EMBL" id="JAUIYO010000019">
    <property type="protein sequence ID" value="MFK2827001.1"/>
    <property type="molecule type" value="Genomic_DNA"/>
</dbReference>
<evidence type="ECO:0000256" key="5">
    <source>
        <dbReference type="ARBA" id="ARBA00022989"/>
    </source>
</evidence>
<keyword evidence="3" id="KW-0813">Transport</keyword>
<evidence type="ECO:0000256" key="6">
    <source>
        <dbReference type="ARBA" id="ARBA00023136"/>
    </source>
</evidence>
<feature type="transmembrane region" description="Helical" evidence="8">
    <location>
        <begin position="121"/>
        <end position="141"/>
    </location>
</feature>
<evidence type="ECO:0000256" key="4">
    <source>
        <dbReference type="ARBA" id="ARBA00022692"/>
    </source>
</evidence>
<protein>
    <submittedName>
        <fullName evidence="9">Sodium:solute symporter</fullName>
    </submittedName>
</protein>
<keyword evidence="10" id="KW-1185">Reference proteome</keyword>
<feature type="transmembrane region" description="Helical" evidence="8">
    <location>
        <begin position="236"/>
        <end position="258"/>
    </location>
</feature>
<sequence>MNISIFIIIGFLLISIYWAIRSSYSSKGQKMNMEQWALGGRGMGTLITFFLLAGEFFTTFSLTGLAGMAYFGGVSAYYFMCYIALGCALAYFILPFIRKYAQQNQLISQADFFSSKYKSPLLGVFVTLVGVTSMIPLMVIAFKGLGLIVSEASYGKISPSLAIWAGVISVVVYTTISGLHGSSRVALIKDILTFSVLAFIGLYLPFHYHGGIQLMFQSIQEIKPELLILPDRGMSISWFVSTVLFSTVGFYMWPNAFLSVFAAKSDQALRKNAIMMPFYSLLLLFSCLVGFVAVLQLPGLQGAAADLALLKLAIQTFDPWFVGIIGAAGLLCALVPCSIILITASTMLSKNIFAFFLPMTETQQAKSAKFLPIVLAFIALYFALHGGNTLLTIYLMGYSFITQLFPAFICSLFKNNFVTKQGAIAGMIAGMGTAAYVHITNTTIGGLFPLMPQFIKDINIGVFALAVNFLVMATVSVLTKRVPAMDEQSSQAG</sequence>
<dbReference type="PROSITE" id="PS50283">
    <property type="entry name" value="NA_SOLUT_SYMP_3"/>
    <property type="match status" value="1"/>
</dbReference>
<organism evidence="9 10">
    <name type="scientific">Bacillus lumedeiriae</name>
    <dbReference type="NCBI Taxonomy" id="3058829"/>
    <lineage>
        <taxon>Bacteria</taxon>
        <taxon>Bacillati</taxon>
        <taxon>Bacillota</taxon>
        <taxon>Bacilli</taxon>
        <taxon>Bacillales</taxon>
        <taxon>Bacillaceae</taxon>
        <taxon>Bacillus</taxon>
    </lineage>
</organism>
<dbReference type="InterPro" id="IPR050277">
    <property type="entry name" value="Sodium:Solute_Symporter"/>
</dbReference>
<comment type="caution">
    <text evidence="9">The sequence shown here is derived from an EMBL/GenBank/DDBJ whole genome shotgun (WGS) entry which is preliminary data.</text>
</comment>
<name>A0ABW8IEB3_9BACI</name>
<feature type="transmembrane region" description="Helical" evidence="8">
    <location>
        <begin position="77"/>
        <end position="97"/>
    </location>
</feature>
<evidence type="ECO:0000256" key="3">
    <source>
        <dbReference type="ARBA" id="ARBA00022448"/>
    </source>
</evidence>
<evidence type="ECO:0000256" key="7">
    <source>
        <dbReference type="RuleBase" id="RU362091"/>
    </source>
</evidence>
<feature type="transmembrane region" description="Helical" evidence="8">
    <location>
        <begin position="425"/>
        <end position="448"/>
    </location>
</feature>
<feature type="transmembrane region" description="Helical" evidence="8">
    <location>
        <begin position="370"/>
        <end position="387"/>
    </location>
</feature>
<evidence type="ECO:0000256" key="8">
    <source>
        <dbReference type="SAM" id="Phobius"/>
    </source>
</evidence>
<comment type="similarity">
    <text evidence="2 7">Belongs to the sodium:solute symporter (SSF) (TC 2.A.21) family.</text>
</comment>
<evidence type="ECO:0000313" key="9">
    <source>
        <dbReference type="EMBL" id="MFK2827001.1"/>
    </source>
</evidence>
<feature type="transmembrane region" description="Helical" evidence="8">
    <location>
        <begin position="393"/>
        <end position="413"/>
    </location>
</feature>
<dbReference type="CDD" id="cd10322">
    <property type="entry name" value="SLC5sbd"/>
    <property type="match status" value="1"/>
</dbReference>
<feature type="transmembrane region" description="Helical" evidence="8">
    <location>
        <begin position="45"/>
        <end position="71"/>
    </location>
</feature>
<dbReference type="InterPro" id="IPR001734">
    <property type="entry name" value="Na/solute_symporter"/>
</dbReference>
<feature type="transmembrane region" description="Helical" evidence="8">
    <location>
        <begin position="278"/>
        <end position="300"/>
    </location>
</feature>
<dbReference type="PANTHER" id="PTHR48086:SF8">
    <property type="entry name" value="MONOCARBOXYLIC ACID PERMEASE"/>
    <property type="match status" value="1"/>
</dbReference>
<evidence type="ECO:0000256" key="2">
    <source>
        <dbReference type="ARBA" id="ARBA00006434"/>
    </source>
</evidence>
<feature type="transmembrane region" description="Helical" evidence="8">
    <location>
        <begin position="161"/>
        <end position="179"/>
    </location>
</feature>
<gene>
    <name evidence="9" type="ORF">QYG89_15215</name>
</gene>
<keyword evidence="6 8" id="KW-0472">Membrane</keyword>
<dbReference type="Proteomes" id="UP001619911">
    <property type="component" value="Unassembled WGS sequence"/>
</dbReference>
<dbReference type="Gene3D" id="1.20.1730.10">
    <property type="entry name" value="Sodium/glucose cotransporter"/>
    <property type="match status" value="1"/>
</dbReference>
<dbReference type="Pfam" id="PF00474">
    <property type="entry name" value="SSF"/>
    <property type="match status" value="1"/>
</dbReference>
<evidence type="ECO:0000313" key="10">
    <source>
        <dbReference type="Proteomes" id="UP001619911"/>
    </source>
</evidence>
<keyword evidence="4 8" id="KW-0812">Transmembrane</keyword>
<comment type="subcellular location">
    <subcellularLocation>
        <location evidence="1">Membrane</location>
        <topology evidence="1">Multi-pass membrane protein</topology>
    </subcellularLocation>
</comment>
<proteinExistence type="inferred from homology"/>
<evidence type="ECO:0000256" key="1">
    <source>
        <dbReference type="ARBA" id="ARBA00004141"/>
    </source>
</evidence>